<accession>A0A841EIZ1</accession>
<gene>
    <name evidence="1" type="ORF">HNP25_002110</name>
</gene>
<name>A0A841EIZ1_9BACT</name>
<proteinExistence type="predicted"/>
<dbReference type="Proteomes" id="UP000524404">
    <property type="component" value="Unassembled WGS sequence"/>
</dbReference>
<evidence type="ECO:0000313" key="1">
    <source>
        <dbReference type="EMBL" id="MBB6003452.1"/>
    </source>
</evidence>
<sequence length="57" mass="6514">MQSPVKYQSKHSEHHSIAKMMLKNRLACCQVATFSSMSGNVAFDIRQKKQGYLNILK</sequence>
<evidence type="ECO:0000313" key="2">
    <source>
        <dbReference type="Proteomes" id="UP000524404"/>
    </source>
</evidence>
<dbReference type="RefSeq" id="WP_184133941.1">
    <property type="nucleotide sequence ID" value="NZ_JACHKT010000013.1"/>
</dbReference>
<reference evidence="1 2" key="1">
    <citation type="submission" date="2020-08" db="EMBL/GenBank/DDBJ databases">
        <title>Functional genomics of gut bacteria from endangered species of beetles.</title>
        <authorList>
            <person name="Carlos-Shanley C."/>
        </authorList>
    </citation>
    <scope>NUCLEOTIDE SEQUENCE [LARGE SCALE GENOMIC DNA]</scope>
    <source>
        <strain evidence="1 2">S00070</strain>
    </source>
</reference>
<dbReference type="EMBL" id="JACHKT010000013">
    <property type="protein sequence ID" value="MBB6003452.1"/>
    <property type="molecule type" value="Genomic_DNA"/>
</dbReference>
<comment type="caution">
    <text evidence="1">The sequence shown here is derived from an EMBL/GenBank/DDBJ whole genome shotgun (WGS) entry which is preliminary data.</text>
</comment>
<dbReference type="AlphaFoldDB" id="A0A841EIZ1"/>
<protein>
    <submittedName>
        <fullName evidence="1">Uncharacterized protein</fullName>
    </submittedName>
</protein>
<keyword evidence="2" id="KW-1185">Reference proteome</keyword>
<organism evidence="1 2">
    <name type="scientific">Arcicella rosea</name>
    <dbReference type="NCBI Taxonomy" id="502909"/>
    <lineage>
        <taxon>Bacteria</taxon>
        <taxon>Pseudomonadati</taxon>
        <taxon>Bacteroidota</taxon>
        <taxon>Cytophagia</taxon>
        <taxon>Cytophagales</taxon>
        <taxon>Flectobacillaceae</taxon>
        <taxon>Arcicella</taxon>
    </lineage>
</organism>